<evidence type="ECO:0000313" key="1">
    <source>
        <dbReference type="EMBL" id="WMX46316.1"/>
    </source>
</evidence>
<protein>
    <submittedName>
        <fullName evidence="1">DUF6119 family protein</fullName>
    </submittedName>
</protein>
<name>A0ABY9RVV2_9ACTN</name>
<proteinExistence type="predicted"/>
<accession>A0ABY9RVV2</accession>
<reference evidence="1 2" key="1">
    <citation type="submission" date="2023-09" db="EMBL/GenBank/DDBJ databases">
        <title>Complete genome of Streptomyces roseicoloratus T14.</title>
        <authorList>
            <person name="Bashizi T."/>
            <person name="Kim M.-J."/>
            <person name="Lee G."/>
            <person name="Tagele S.B."/>
            <person name="Shin J.-H."/>
        </authorList>
    </citation>
    <scope>NUCLEOTIDE SEQUENCE [LARGE SCALE GENOMIC DNA]</scope>
    <source>
        <strain evidence="1 2">T14</strain>
    </source>
</reference>
<organism evidence="1 2">
    <name type="scientific">Streptomyces roseicoloratus</name>
    <dbReference type="NCBI Taxonomy" id="2508722"/>
    <lineage>
        <taxon>Bacteria</taxon>
        <taxon>Bacillati</taxon>
        <taxon>Actinomycetota</taxon>
        <taxon>Actinomycetes</taxon>
        <taxon>Kitasatosporales</taxon>
        <taxon>Streptomycetaceae</taxon>
        <taxon>Streptomyces</taxon>
    </lineage>
</organism>
<sequence length="582" mass="64297">MPGCDWLNPRSHEPFHHPQNLSIRWRKVAVMARRKKPPTTHKASLYRIRTPEGPDLDLHTVVSGHYLSREGFKAVPFDHGGLQGLLVTGTIARGRSDWCEVAESLTGLTAREENRTAAGLLLVRTRRYVYALTYGMGHLMIESSRLDSGFGLELAIRCLDANSITLVRHHLMDARGRTDENTATRGEHIRGFGIERFGDIVSKITGTVSDIPLTYTQDGNRSARITGSDNSVKLPLARTPAELLSDLNAIENICDQPEPLPGFDLIARVRSLKGRGKTELVRRLDAKLDEMLADSDAQRMALSAPSECLDRFGFADAFTITKGSTTESVEELELDHLLAFVCELPVGSRLKTLKVMRVQMFGDQAAEEPISRKVAAHRWLTAEVVEGPAHYFYWQGGWYEVGEEYLNAIEAGIQELLDRPSRVVLPAWPKGKNEGWYNEQAAKQPGYTLLDKKTVRTKKFKGGGLEICDLLGPDGQLIHVKKADKSTADLNHLFAQGRVSIETLRYDADVRQKFLARLAETRSGDSFMDALSAPTVVFAILLKGGKPITVGSLFAFAQVSLLQAATALQGMGATVEVVAITR</sequence>
<gene>
    <name evidence="1" type="ORF">RGF97_17730</name>
</gene>
<dbReference type="RefSeq" id="WP_309548897.1">
    <property type="nucleotide sequence ID" value="NZ_CP133762.1"/>
</dbReference>
<dbReference type="NCBIfam" id="TIGR04141">
    <property type="entry name" value="TIGR04141 family sporadically distributed protein"/>
    <property type="match status" value="1"/>
</dbReference>
<dbReference type="InterPro" id="IPR026487">
    <property type="entry name" value="CHP04141"/>
</dbReference>
<dbReference type="Pfam" id="PF19614">
    <property type="entry name" value="DUF6119"/>
    <property type="match status" value="1"/>
</dbReference>
<dbReference type="EMBL" id="CP133762">
    <property type="protein sequence ID" value="WMX46316.1"/>
    <property type="molecule type" value="Genomic_DNA"/>
</dbReference>
<keyword evidence="2" id="KW-1185">Reference proteome</keyword>
<evidence type="ECO:0000313" key="2">
    <source>
        <dbReference type="Proteomes" id="UP001250858"/>
    </source>
</evidence>
<dbReference type="Proteomes" id="UP001250858">
    <property type="component" value="Chromosome"/>
</dbReference>